<dbReference type="InterPro" id="IPR003664">
    <property type="entry name" value="FA_synthesis"/>
</dbReference>
<comment type="catalytic activity">
    <reaction evidence="1 10">
        <text>a fatty acyl-[ACP] + phosphate = an acyl phosphate + holo-[ACP]</text>
        <dbReference type="Rhea" id="RHEA:42292"/>
        <dbReference type="Rhea" id="RHEA-COMP:9685"/>
        <dbReference type="Rhea" id="RHEA-COMP:14125"/>
        <dbReference type="ChEBI" id="CHEBI:43474"/>
        <dbReference type="ChEBI" id="CHEBI:59918"/>
        <dbReference type="ChEBI" id="CHEBI:64479"/>
        <dbReference type="ChEBI" id="CHEBI:138651"/>
        <dbReference type="EC" id="2.3.1.274"/>
    </reaction>
</comment>
<comment type="similarity">
    <text evidence="10">Belongs to the PlsX family.</text>
</comment>
<dbReference type="Pfam" id="PF02504">
    <property type="entry name" value="FA_synthesis"/>
    <property type="match status" value="1"/>
</dbReference>
<dbReference type="GO" id="GO:0043811">
    <property type="term" value="F:phosphate:acyl-[acyl carrier protein] acyltransferase activity"/>
    <property type="evidence" value="ECO:0007669"/>
    <property type="project" value="UniProtKB-UniRule"/>
</dbReference>
<evidence type="ECO:0000256" key="3">
    <source>
        <dbReference type="ARBA" id="ARBA00022516"/>
    </source>
</evidence>
<dbReference type="AlphaFoldDB" id="A0A2M9G1M9"/>
<evidence type="ECO:0000313" key="12">
    <source>
        <dbReference type="Proteomes" id="UP000229498"/>
    </source>
</evidence>
<reference evidence="11 12" key="1">
    <citation type="submission" date="2017-11" db="EMBL/GenBank/DDBJ databases">
        <title>Draft genome sequence of Rhizobiales bacterium SY3-13.</title>
        <authorList>
            <person name="Sun C."/>
        </authorList>
    </citation>
    <scope>NUCLEOTIDE SEQUENCE [LARGE SCALE GENOMIC DNA]</scope>
    <source>
        <strain evidence="11 12">SY3-13</strain>
    </source>
</reference>
<dbReference type="GO" id="GO:0006633">
    <property type="term" value="P:fatty acid biosynthetic process"/>
    <property type="evidence" value="ECO:0007669"/>
    <property type="project" value="UniProtKB-UniRule"/>
</dbReference>
<organism evidence="11 12">
    <name type="scientific">Minwuia thermotolerans</name>
    <dbReference type="NCBI Taxonomy" id="2056226"/>
    <lineage>
        <taxon>Bacteria</taxon>
        <taxon>Pseudomonadati</taxon>
        <taxon>Pseudomonadota</taxon>
        <taxon>Alphaproteobacteria</taxon>
        <taxon>Minwuiales</taxon>
        <taxon>Minwuiaceae</taxon>
        <taxon>Minwuia</taxon>
    </lineage>
</organism>
<comment type="function">
    <text evidence="10">Catalyzes the reversible formation of acyl-phosphate (acyl-PO(4)) from acyl-[acyl-carrier-protein] (acyl-ACP). This enzyme utilizes acyl-ACP as fatty acyl donor, but not acyl-CoA.</text>
</comment>
<dbReference type="PANTHER" id="PTHR30100">
    <property type="entry name" value="FATTY ACID/PHOSPHOLIPID SYNTHESIS PROTEIN PLSX"/>
    <property type="match status" value="1"/>
</dbReference>
<comment type="subunit">
    <text evidence="9 10">Homodimer. Probably interacts with PlsY.</text>
</comment>
<evidence type="ECO:0000256" key="9">
    <source>
        <dbReference type="ARBA" id="ARBA00046608"/>
    </source>
</evidence>
<dbReference type="GO" id="GO:0005737">
    <property type="term" value="C:cytoplasm"/>
    <property type="evidence" value="ECO:0007669"/>
    <property type="project" value="UniProtKB-SubCell"/>
</dbReference>
<keyword evidence="11" id="KW-0012">Acyltransferase</keyword>
<evidence type="ECO:0000256" key="5">
    <source>
        <dbReference type="ARBA" id="ARBA00023098"/>
    </source>
</evidence>
<evidence type="ECO:0000256" key="4">
    <source>
        <dbReference type="ARBA" id="ARBA00022679"/>
    </source>
</evidence>
<dbReference type="Gene3D" id="3.40.718.10">
    <property type="entry name" value="Isopropylmalate Dehydrogenase"/>
    <property type="match status" value="1"/>
</dbReference>
<proteinExistence type="inferred from homology"/>
<dbReference type="EMBL" id="PHIG01000032">
    <property type="protein sequence ID" value="PJK29613.1"/>
    <property type="molecule type" value="Genomic_DNA"/>
</dbReference>
<dbReference type="InterPro" id="IPR012281">
    <property type="entry name" value="Phospholipid_synth_PlsX-like"/>
</dbReference>
<dbReference type="OrthoDB" id="9806408at2"/>
<keyword evidence="7 10" id="KW-1208">Phospholipid metabolism</keyword>
<comment type="pathway">
    <text evidence="10">Lipid metabolism; phospholipid metabolism.</text>
</comment>
<comment type="caution">
    <text evidence="11">The sequence shown here is derived from an EMBL/GenBank/DDBJ whole genome shotgun (WGS) entry which is preliminary data.</text>
</comment>
<dbReference type="UniPathway" id="UPA00085"/>
<evidence type="ECO:0000256" key="10">
    <source>
        <dbReference type="HAMAP-Rule" id="MF_00019"/>
    </source>
</evidence>
<dbReference type="NCBIfam" id="TIGR00182">
    <property type="entry name" value="plsX"/>
    <property type="match status" value="1"/>
</dbReference>
<dbReference type="RefSeq" id="WP_109793638.1">
    <property type="nucleotide sequence ID" value="NZ_PHIG01000032.1"/>
</dbReference>
<evidence type="ECO:0000256" key="6">
    <source>
        <dbReference type="ARBA" id="ARBA00023209"/>
    </source>
</evidence>
<gene>
    <name evidence="10" type="primary">plsX</name>
    <name evidence="11" type="ORF">CVT23_11195</name>
</gene>
<evidence type="ECO:0000256" key="8">
    <source>
        <dbReference type="ARBA" id="ARBA00024069"/>
    </source>
</evidence>
<comment type="subcellular location">
    <subcellularLocation>
        <location evidence="10">Cytoplasm</location>
    </subcellularLocation>
    <text evidence="10">Associated with the membrane possibly through PlsY.</text>
</comment>
<keyword evidence="5 10" id="KW-0443">Lipid metabolism</keyword>
<dbReference type="Proteomes" id="UP000229498">
    <property type="component" value="Unassembled WGS sequence"/>
</dbReference>
<keyword evidence="4 10" id="KW-0808">Transferase</keyword>
<dbReference type="GO" id="GO:0008654">
    <property type="term" value="P:phospholipid biosynthetic process"/>
    <property type="evidence" value="ECO:0007669"/>
    <property type="project" value="UniProtKB-KW"/>
</dbReference>
<evidence type="ECO:0000256" key="1">
    <source>
        <dbReference type="ARBA" id="ARBA00001232"/>
    </source>
</evidence>
<accession>A0A2M9G1M9</accession>
<keyword evidence="12" id="KW-1185">Reference proteome</keyword>
<evidence type="ECO:0000256" key="7">
    <source>
        <dbReference type="ARBA" id="ARBA00023264"/>
    </source>
</evidence>
<evidence type="ECO:0000313" key="11">
    <source>
        <dbReference type="EMBL" id="PJK29613.1"/>
    </source>
</evidence>
<dbReference type="SUPFAM" id="SSF53659">
    <property type="entry name" value="Isocitrate/Isopropylmalate dehydrogenase-like"/>
    <property type="match status" value="1"/>
</dbReference>
<dbReference type="PIRSF" id="PIRSF002465">
    <property type="entry name" value="Phsphlp_syn_PlsX"/>
    <property type="match status" value="1"/>
</dbReference>
<sequence length="349" mass="37335">MDRSIVISLDAMGGDHAPRVVVEALRSARLQIPDIRFILFGDRNAIGRYMDDGMKDYVEVRHTDQVIASDDKPSQALRRGKKSSMRLAIDAVRDGEAQGVVSGGNTGALMAMSLFSLRPIAGIDRPAIAGFMPTMRGESVMLDLGANAVCDETNLVQFALLGADFCRAVLGRETPSVGLLNMGEEELKGDEVVRGAAERLRAMDNPGFRYHGFVEGTDITRGVVDVVVTDGFSGNVALKSHEGAARMVAYTLRQAMTASWAGRLGAFVARGAFRRLRERLDPNGYNGGVFLGLNGVVVKSHGGANATGFTSAVRLAADMVRDGMVGRITRDFEQAGFKAEDPQPNAGNA</sequence>
<keyword evidence="2 10" id="KW-0963">Cytoplasm</keyword>
<keyword evidence="3 10" id="KW-0444">Lipid biosynthesis</keyword>
<protein>
    <recommendedName>
        <fullName evidence="8 10">Phosphate acyltransferase</fullName>
        <ecNumber evidence="8 10">2.3.1.274</ecNumber>
    </recommendedName>
    <alternativeName>
        <fullName evidence="10">Acyl-ACP phosphotransacylase</fullName>
    </alternativeName>
    <alternativeName>
        <fullName evidence="10">Acyl-[acyl-carrier-protein]--phosphate acyltransferase</fullName>
    </alternativeName>
    <alternativeName>
        <fullName evidence="10">Phosphate-acyl-ACP acyltransferase</fullName>
    </alternativeName>
</protein>
<dbReference type="EC" id="2.3.1.274" evidence="8 10"/>
<keyword evidence="6 10" id="KW-0594">Phospholipid biosynthesis</keyword>
<name>A0A2M9G1M9_9PROT</name>
<dbReference type="PANTHER" id="PTHR30100:SF1">
    <property type="entry name" value="PHOSPHATE ACYLTRANSFERASE"/>
    <property type="match status" value="1"/>
</dbReference>
<dbReference type="HAMAP" id="MF_00019">
    <property type="entry name" value="PlsX"/>
    <property type="match status" value="1"/>
</dbReference>
<evidence type="ECO:0000256" key="2">
    <source>
        <dbReference type="ARBA" id="ARBA00022490"/>
    </source>
</evidence>